<reference evidence="2" key="1">
    <citation type="submission" date="2020-02" db="EMBL/GenBank/DDBJ databases">
        <authorList>
            <person name="Meier V. D."/>
        </authorList>
    </citation>
    <scope>NUCLEOTIDE SEQUENCE</scope>
    <source>
        <strain evidence="2">AVDCRST_MAG86</strain>
    </source>
</reference>
<dbReference type="EC" id="3.8.1.5" evidence="2"/>
<sequence length="305" mass="33844">MIPAEETFDGTYPFKPHFSTAPGFRMHYVDEGQGETILLLHGEPTWGYLYRHMIPPLAHHHRVVVPDQMGFGKSETPKGRAYSLRTHVENLTALIEDLDLHDLTLFGQDWAGLIITAYTVRHPERVKRIFYANTLNGHARVDDPALPQLGDSPWFRWIAEGVDSGRNEAVLRNVGSSALSVMKILGFQNSGAVTDTWLRAYQSPFPTPEAAEGAYAWPLEAYTGSFAAYIMEGITEHGLEALRAKPAMLAEGLEDRAILPALAIANFRALWPTAPVVELPGVGHYCQEDAPQTLVALLRQFVQTS</sequence>
<dbReference type="SUPFAM" id="SSF53474">
    <property type="entry name" value="alpha/beta-Hydrolases"/>
    <property type="match status" value="1"/>
</dbReference>
<dbReference type="GO" id="GO:0018786">
    <property type="term" value="F:haloalkane dehalogenase activity"/>
    <property type="evidence" value="ECO:0007669"/>
    <property type="project" value="UniProtKB-EC"/>
</dbReference>
<dbReference type="InterPro" id="IPR000073">
    <property type="entry name" value="AB_hydrolase_1"/>
</dbReference>
<dbReference type="InterPro" id="IPR029058">
    <property type="entry name" value="AB_hydrolase_fold"/>
</dbReference>
<gene>
    <name evidence="2" type="ORF">AVDCRST_MAG86-2364</name>
</gene>
<dbReference type="Pfam" id="PF00561">
    <property type="entry name" value="Abhydrolase_1"/>
    <property type="match status" value="1"/>
</dbReference>
<accession>A0A6J4VHL2</accession>
<dbReference type="PANTHER" id="PTHR43798:SF24">
    <property type="entry name" value="CIS-3-ALKYL-4-ALKYLOXETAN-2-ONE DECARBOXYLASE"/>
    <property type="match status" value="1"/>
</dbReference>
<dbReference type="InterPro" id="IPR000639">
    <property type="entry name" value="Epox_hydrolase-like"/>
</dbReference>
<dbReference type="PANTHER" id="PTHR43798">
    <property type="entry name" value="MONOACYLGLYCEROL LIPASE"/>
    <property type="match status" value="1"/>
</dbReference>
<dbReference type="PRINTS" id="PR00111">
    <property type="entry name" value="ABHYDROLASE"/>
</dbReference>
<evidence type="ECO:0000259" key="1">
    <source>
        <dbReference type="Pfam" id="PF00561"/>
    </source>
</evidence>
<proteinExistence type="predicted"/>
<dbReference type="EMBL" id="CADCWP010000208">
    <property type="protein sequence ID" value="CAA9577597.1"/>
    <property type="molecule type" value="Genomic_DNA"/>
</dbReference>
<dbReference type="InterPro" id="IPR050266">
    <property type="entry name" value="AB_hydrolase_sf"/>
</dbReference>
<feature type="domain" description="AB hydrolase-1" evidence="1">
    <location>
        <begin position="36"/>
        <end position="291"/>
    </location>
</feature>
<protein>
    <submittedName>
        <fullName evidence="2">Haloalkane dehalogenase</fullName>
        <ecNumber evidence="2">3.8.1.5</ecNumber>
    </submittedName>
</protein>
<dbReference type="PRINTS" id="PR00412">
    <property type="entry name" value="EPOXHYDRLASE"/>
</dbReference>
<organism evidence="2">
    <name type="scientific">uncultured Truepera sp</name>
    <dbReference type="NCBI Taxonomy" id="543023"/>
    <lineage>
        <taxon>Bacteria</taxon>
        <taxon>Thermotogati</taxon>
        <taxon>Deinococcota</taxon>
        <taxon>Deinococci</taxon>
        <taxon>Trueperales</taxon>
        <taxon>Trueperaceae</taxon>
        <taxon>Truepera</taxon>
        <taxon>environmental samples</taxon>
    </lineage>
</organism>
<dbReference type="Gene3D" id="3.40.50.1820">
    <property type="entry name" value="alpha/beta hydrolase"/>
    <property type="match status" value="1"/>
</dbReference>
<dbReference type="GO" id="GO:0016020">
    <property type="term" value="C:membrane"/>
    <property type="evidence" value="ECO:0007669"/>
    <property type="project" value="TreeGrafter"/>
</dbReference>
<dbReference type="AlphaFoldDB" id="A0A6J4VHL2"/>
<name>A0A6J4VHL2_9DEIN</name>
<evidence type="ECO:0000313" key="2">
    <source>
        <dbReference type="EMBL" id="CAA9577597.1"/>
    </source>
</evidence>
<keyword evidence="2" id="KW-0378">Hydrolase</keyword>